<keyword evidence="3" id="KW-1185">Reference proteome</keyword>
<reference evidence="1 3" key="1">
    <citation type="submission" date="2019-07" db="EMBL/GenBank/DDBJ databases">
        <title>Thalassofilum flectens gen. nov., sp. nov., a novel moderate thermophilic anaerobe from a shallow sea hot spring in Kunashir Island (Russia), representing a new family in the order Bacteroidales, and proposal of Thalassofilacea fam. nov.</title>
        <authorList>
            <person name="Kochetkova T.V."/>
            <person name="Podosokorskaya O.A."/>
            <person name="Novikov A."/>
            <person name="Elcheninov A.G."/>
            <person name="Toshchakov S.V."/>
            <person name="Kublanov I.V."/>
        </authorList>
    </citation>
    <scope>NUCLEOTIDE SEQUENCE [LARGE SCALE GENOMIC DNA]</scope>
    <source>
        <strain evidence="1 3">38-H</strain>
    </source>
</reference>
<accession>A0A7D4BDD9</accession>
<name>A0A7D4BDD9_9BACT</name>
<dbReference type="AlphaFoldDB" id="A0A7D4BDD9"/>
<evidence type="ECO:0000313" key="2">
    <source>
        <dbReference type="EMBL" id="QKG80861.1"/>
    </source>
</evidence>
<evidence type="ECO:0000313" key="1">
    <source>
        <dbReference type="EMBL" id="QKG79683.1"/>
    </source>
</evidence>
<proteinExistence type="predicted"/>
<dbReference type="EMBL" id="CP041345">
    <property type="protein sequence ID" value="QKG79683.1"/>
    <property type="molecule type" value="Genomic_DNA"/>
</dbReference>
<sequence length="199" mass="23313">MKKYLIILMIGVFGSGKAQNNESPIDFFSLIKNPEYVWTTTYSIKKEDDVTVIYYEFYMKDVQVGQGCIYAISKQFPEKWTKDAVQTPKGECNNKKDYKPLFYINCAASRLFTKDKERLVKEFDIYTFFVDKTDLEGPFKETSESGSAVYYNEKTDSKVIIYKYESGKWVEIENQKLGDEIPRTFGKKYIKKIAMEKIH</sequence>
<dbReference type="KEGG" id="ttz:FHG85_05215"/>
<dbReference type="Proteomes" id="UP000500961">
    <property type="component" value="Chromosome"/>
</dbReference>
<organism evidence="1 3">
    <name type="scientific">Tenuifilum thalassicum</name>
    <dbReference type="NCBI Taxonomy" id="2590900"/>
    <lineage>
        <taxon>Bacteria</taxon>
        <taxon>Pseudomonadati</taxon>
        <taxon>Bacteroidota</taxon>
        <taxon>Bacteroidia</taxon>
        <taxon>Bacteroidales</taxon>
        <taxon>Tenuifilaceae</taxon>
        <taxon>Tenuifilum</taxon>
    </lineage>
</organism>
<dbReference type="KEGG" id="ttz:FHG85_11495"/>
<evidence type="ECO:0000313" key="3">
    <source>
        <dbReference type="Proteomes" id="UP000500961"/>
    </source>
</evidence>
<dbReference type="RefSeq" id="WP_173073684.1">
    <property type="nucleotide sequence ID" value="NZ_CP041345.1"/>
</dbReference>
<dbReference type="EMBL" id="CP041345">
    <property type="protein sequence ID" value="QKG80861.1"/>
    <property type="molecule type" value="Genomic_DNA"/>
</dbReference>
<gene>
    <name evidence="1" type="ORF">FHG85_05215</name>
    <name evidence="2" type="ORF">FHG85_11495</name>
</gene>
<protein>
    <submittedName>
        <fullName evidence="1">Uncharacterized protein</fullName>
    </submittedName>
</protein>